<keyword evidence="4" id="KW-0472">Membrane</keyword>
<evidence type="ECO:0000259" key="5">
    <source>
        <dbReference type="PROSITE" id="PS50111"/>
    </source>
</evidence>
<keyword evidence="4" id="KW-0812">Transmembrane</keyword>
<dbReference type="Pfam" id="PF12729">
    <property type="entry name" value="4HB_MCP_1"/>
    <property type="match status" value="1"/>
</dbReference>
<dbReference type="Proteomes" id="UP001276854">
    <property type="component" value="Unassembled WGS sequence"/>
</dbReference>
<dbReference type="InterPro" id="IPR004090">
    <property type="entry name" value="Chemotax_Me-accpt_rcpt"/>
</dbReference>
<evidence type="ECO:0000256" key="2">
    <source>
        <dbReference type="ARBA" id="ARBA00029447"/>
    </source>
</evidence>
<evidence type="ECO:0000259" key="6">
    <source>
        <dbReference type="PROSITE" id="PS50885"/>
    </source>
</evidence>
<accession>A0ABU4GK13</accession>
<evidence type="ECO:0000256" key="1">
    <source>
        <dbReference type="ARBA" id="ARBA00022500"/>
    </source>
</evidence>
<dbReference type="Gene3D" id="1.10.287.950">
    <property type="entry name" value="Methyl-accepting chemotaxis protein"/>
    <property type="match status" value="1"/>
</dbReference>
<proteinExistence type="inferred from homology"/>
<dbReference type="InterPro" id="IPR003660">
    <property type="entry name" value="HAMP_dom"/>
</dbReference>
<gene>
    <name evidence="7" type="ORF">RZO55_10265</name>
</gene>
<dbReference type="PRINTS" id="PR00260">
    <property type="entry name" value="CHEMTRNSDUCR"/>
</dbReference>
<comment type="similarity">
    <text evidence="2">Belongs to the methyl-accepting chemotaxis (MCP) protein family.</text>
</comment>
<dbReference type="CDD" id="cd11386">
    <property type="entry name" value="MCP_signal"/>
    <property type="match status" value="1"/>
</dbReference>
<feature type="domain" description="HAMP" evidence="6">
    <location>
        <begin position="214"/>
        <end position="267"/>
    </location>
</feature>
<evidence type="ECO:0000256" key="3">
    <source>
        <dbReference type="PROSITE-ProRule" id="PRU00284"/>
    </source>
</evidence>
<dbReference type="InterPro" id="IPR024478">
    <property type="entry name" value="HlyB_4HB_MCP"/>
</dbReference>
<keyword evidence="3" id="KW-0807">Transducer</keyword>
<keyword evidence="1" id="KW-0145">Chemotaxis</keyword>
<dbReference type="CDD" id="cd06225">
    <property type="entry name" value="HAMP"/>
    <property type="match status" value="1"/>
</dbReference>
<evidence type="ECO:0000256" key="4">
    <source>
        <dbReference type="SAM" id="Phobius"/>
    </source>
</evidence>
<dbReference type="SMART" id="SM00283">
    <property type="entry name" value="MA"/>
    <property type="match status" value="1"/>
</dbReference>
<comment type="caution">
    <text evidence="7">The sequence shown here is derived from an EMBL/GenBank/DDBJ whole genome shotgun (WGS) entry which is preliminary data.</text>
</comment>
<evidence type="ECO:0000313" key="7">
    <source>
        <dbReference type="EMBL" id="MDW2797958.1"/>
    </source>
</evidence>
<dbReference type="SUPFAM" id="SSF58104">
    <property type="entry name" value="Methyl-accepting chemotaxis protein (MCP) signaling domain"/>
    <property type="match status" value="1"/>
</dbReference>
<dbReference type="SMART" id="SM00304">
    <property type="entry name" value="HAMP"/>
    <property type="match status" value="1"/>
</dbReference>
<dbReference type="Pfam" id="PF00672">
    <property type="entry name" value="HAMP"/>
    <property type="match status" value="1"/>
</dbReference>
<keyword evidence="8" id="KW-1185">Reference proteome</keyword>
<dbReference type="InterPro" id="IPR004089">
    <property type="entry name" value="MCPsignal_dom"/>
</dbReference>
<dbReference type="RefSeq" id="WP_318064201.1">
    <property type="nucleotide sequence ID" value="NZ_JAWONS010000148.1"/>
</dbReference>
<dbReference type="EMBL" id="JAWONS010000148">
    <property type="protein sequence ID" value="MDW2797958.1"/>
    <property type="molecule type" value="Genomic_DNA"/>
</dbReference>
<dbReference type="PROSITE" id="PS50111">
    <property type="entry name" value="CHEMOTAXIS_TRANSDUC_2"/>
    <property type="match status" value="1"/>
</dbReference>
<feature type="transmembrane region" description="Helical" evidence="4">
    <location>
        <begin position="12"/>
        <end position="36"/>
    </location>
</feature>
<dbReference type="InterPro" id="IPR051310">
    <property type="entry name" value="MCP_chemotaxis"/>
</dbReference>
<sequence>MKNFKNYSISRKLLTGFCCITLIMLLVGVAGVAGLLRISAMDTYLYEKQTAPVENLIGAIEGLYQFRIDSRTMIIMAGNTGELDKLEQQFQSDKEKFLTNIEKYRETVTNSASLALLDESVELFNNSFEPAVLNCLVEARNGEGDEAYTQLFKETDNIQKMFQNFDILIDNRMDEAHKTNNENRITADVLTVILVMIALFGTCAGLVLGSRISGMISRPIKQVVEAADRIASGHVDVDLGRIDTEDETGQLAKAFMQMTGSIKKQVNAAEDISKGDFTTEVPLRSEKDVLGLALQKIRNDLNQTLHSISVAADQVNAGSGQVASAAQALASGTTEQAATVEELSASVSSIAKEAEQNAENVKKATLYIADTGKGLEEGNSYMQKLNSAMKDIGTASDKISSITKVIEDIAFQTNILALNAAVESARAGEAGKGFAVVADEVRNLAGKSAEAAKQTADLIQNSVKIVSEGEKLAEETKLLLLSVGEKSELVGRFVGDIQQASYKQAAVIDEINQGLSQVSAVIQTNAATAEESSSSSEELAAQAHLLSQEVEKFKL</sequence>
<reference evidence="7 8" key="1">
    <citation type="submission" date="2023-10" db="EMBL/GenBank/DDBJ databases">
        <title>A novel Glycoside Hydrolase 43-Like Enzyme from Clostrdium boliviensis is an Endo-xylanase, and a Candidate for Xylooligosaccharides Production from Different Xylan Substrates.</title>
        <authorList>
            <person name="Alvarez M.T."/>
            <person name="Rocabado-Villegas L.R."/>
            <person name="Salas-Veizaga D.M."/>
            <person name="Linares-Pasten J.A."/>
            <person name="Gudmundsdottir E.E."/>
            <person name="Hreggvidsson G.O."/>
            <person name="Adlercreutz P."/>
            <person name="Nordberg Karlsson E."/>
        </authorList>
    </citation>
    <scope>NUCLEOTIDE SEQUENCE [LARGE SCALE GENOMIC DNA]</scope>
    <source>
        <strain evidence="7 8">E-1</strain>
    </source>
</reference>
<dbReference type="Pfam" id="PF00015">
    <property type="entry name" value="MCPsignal"/>
    <property type="match status" value="1"/>
</dbReference>
<feature type="domain" description="Methyl-accepting transducer" evidence="5">
    <location>
        <begin position="311"/>
        <end position="540"/>
    </location>
</feature>
<keyword evidence="4" id="KW-1133">Transmembrane helix</keyword>
<organism evidence="7 8">
    <name type="scientific">Clostridium boliviensis</name>
    <dbReference type="NCBI Taxonomy" id="318465"/>
    <lineage>
        <taxon>Bacteria</taxon>
        <taxon>Bacillati</taxon>
        <taxon>Bacillota</taxon>
        <taxon>Clostridia</taxon>
        <taxon>Eubacteriales</taxon>
        <taxon>Clostridiaceae</taxon>
        <taxon>Clostridium</taxon>
    </lineage>
</organism>
<name>A0ABU4GK13_9CLOT</name>
<dbReference type="Gene3D" id="6.10.340.10">
    <property type="match status" value="1"/>
</dbReference>
<evidence type="ECO:0000313" key="8">
    <source>
        <dbReference type="Proteomes" id="UP001276854"/>
    </source>
</evidence>
<dbReference type="PANTHER" id="PTHR43531:SF11">
    <property type="entry name" value="METHYL-ACCEPTING CHEMOTAXIS PROTEIN 3"/>
    <property type="match status" value="1"/>
</dbReference>
<dbReference type="PROSITE" id="PS50885">
    <property type="entry name" value="HAMP"/>
    <property type="match status" value="1"/>
</dbReference>
<protein>
    <submittedName>
        <fullName evidence="7">Methyl-accepting chemotaxis protein</fullName>
    </submittedName>
</protein>
<dbReference type="PANTHER" id="PTHR43531">
    <property type="entry name" value="PROTEIN ICFG"/>
    <property type="match status" value="1"/>
</dbReference>